<evidence type="ECO:0008006" key="2">
    <source>
        <dbReference type="Google" id="ProtNLM"/>
    </source>
</evidence>
<name>A0A383CEN9_9ZZZZ</name>
<proteinExistence type="predicted"/>
<dbReference type="AlphaFoldDB" id="A0A383CEN9"/>
<sequence length="108" mass="12228">NPSRFITKYIISDIQDSFVHSPMHVTREWSCTAGFTKDEYPIIGLIDGKRQYIIAGMCGSGSSVHFNGARHVIQKILGIQSQDDYPEEFFSPTRILEPKSHKWPSLDG</sequence>
<evidence type="ECO:0000313" key="1">
    <source>
        <dbReference type="EMBL" id="SVE30594.1"/>
    </source>
</evidence>
<feature type="non-terminal residue" evidence="1">
    <location>
        <position position="1"/>
    </location>
</feature>
<gene>
    <name evidence="1" type="ORF">METZ01_LOCUS483448</name>
</gene>
<protein>
    <recommendedName>
        <fullName evidence="2">FAD dependent oxidoreductase domain-containing protein</fullName>
    </recommendedName>
</protein>
<organism evidence="1">
    <name type="scientific">marine metagenome</name>
    <dbReference type="NCBI Taxonomy" id="408172"/>
    <lineage>
        <taxon>unclassified sequences</taxon>
        <taxon>metagenomes</taxon>
        <taxon>ecological metagenomes</taxon>
    </lineage>
</organism>
<dbReference type="EMBL" id="UINC01208179">
    <property type="protein sequence ID" value="SVE30594.1"/>
    <property type="molecule type" value="Genomic_DNA"/>
</dbReference>
<accession>A0A383CEN9</accession>
<reference evidence="1" key="1">
    <citation type="submission" date="2018-05" db="EMBL/GenBank/DDBJ databases">
        <authorList>
            <person name="Lanie J.A."/>
            <person name="Ng W.-L."/>
            <person name="Kazmierczak K.M."/>
            <person name="Andrzejewski T.M."/>
            <person name="Davidsen T.M."/>
            <person name="Wayne K.J."/>
            <person name="Tettelin H."/>
            <person name="Glass J.I."/>
            <person name="Rusch D."/>
            <person name="Podicherti R."/>
            <person name="Tsui H.-C.T."/>
            <person name="Winkler M.E."/>
        </authorList>
    </citation>
    <scope>NUCLEOTIDE SEQUENCE</scope>
</reference>